<dbReference type="EnsemblMetazoa" id="MESCA003536-RA">
    <property type="protein sequence ID" value="MESCA003536-PA"/>
    <property type="gene ID" value="MESCA003536"/>
</dbReference>
<dbReference type="InterPro" id="IPR020846">
    <property type="entry name" value="MFS_dom"/>
</dbReference>
<sequence>MRHIGSRMTLPMERAESFEKALELAKFGKFNILLICTAGIVMANIYLETTSMNVVLPVSQCDLHWTQKERNLLGAVSYIGIIISSHCWGFVGDTFGRKKVLVPTLLVGFVVSVISSFCNSFTCMFIFRLINGIW</sequence>
<feature type="domain" description="Major facilitator superfamily (MFS) profile" evidence="7">
    <location>
        <begin position="32"/>
        <end position="134"/>
    </location>
</feature>
<evidence type="ECO:0000259" key="7">
    <source>
        <dbReference type="PROSITE" id="PS50850"/>
    </source>
</evidence>
<evidence type="ECO:0000256" key="2">
    <source>
        <dbReference type="ARBA" id="ARBA00022448"/>
    </source>
</evidence>
<keyword evidence="2" id="KW-0813">Transport</keyword>
<dbReference type="AlphaFoldDB" id="T1GJ92"/>
<dbReference type="Proteomes" id="UP000015102">
    <property type="component" value="Unassembled WGS sequence"/>
</dbReference>
<keyword evidence="3 6" id="KW-0812">Transmembrane</keyword>
<evidence type="ECO:0000256" key="4">
    <source>
        <dbReference type="ARBA" id="ARBA00022989"/>
    </source>
</evidence>
<reference evidence="9" key="1">
    <citation type="submission" date="2013-02" db="EMBL/GenBank/DDBJ databases">
        <authorList>
            <person name="Hughes D."/>
        </authorList>
    </citation>
    <scope>NUCLEOTIDE SEQUENCE</scope>
    <source>
        <strain>Durham</strain>
        <strain evidence="9">NC isolate 2 -- Noor lab</strain>
    </source>
</reference>
<dbReference type="HOGENOM" id="CLU_106531_2_1_1"/>
<proteinExistence type="predicted"/>
<dbReference type="Gene3D" id="1.20.1250.20">
    <property type="entry name" value="MFS general substrate transporter like domains"/>
    <property type="match status" value="1"/>
</dbReference>
<dbReference type="OMA" id="PECNSHE"/>
<dbReference type="Pfam" id="PF07690">
    <property type="entry name" value="MFS_1"/>
    <property type="match status" value="1"/>
</dbReference>
<dbReference type="GO" id="GO:0022857">
    <property type="term" value="F:transmembrane transporter activity"/>
    <property type="evidence" value="ECO:0007669"/>
    <property type="project" value="InterPro"/>
</dbReference>
<dbReference type="PANTHER" id="PTHR23511">
    <property type="entry name" value="SYNAPTIC VESICLE GLYCOPROTEIN 2"/>
    <property type="match status" value="1"/>
</dbReference>
<keyword evidence="9" id="KW-1185">Reference proteome</keyword>
<keyword evidence="5 6" id="KW-0472">Membrane</keyword>
<dbReference type="SUPFAM" id="SSF103473">
    <property type="entry name" value="MFS general substrate transporter"/>
    <property type="match status" value="1"/>
</dbReference>
<evidence type="ECO:0000256" key="5">
    <source>
        <dbReference type="ARBA" id="ARBA00023136"/>
    </source>
</evidence>
<evidence type="ECO:0000256" key="3">
    <source>
        <dbReference type="ARBA" id="ARBA00022692"/>
    </source>
</evidence>
<feature type="transmembrane region" description="Helical" evidence="6">
    <location>
        <begin position="104"/>
        <end position="130"/>
    </location>
</feature>
<feature type="transmembrane region" description="Helical" evidence="6">
    <location>
        <begin position="30"/>
        <end position="47"/>
    </location>
</feature>
<accession>T1GJ92</accession>
<evidence type="ECO:0000256" key="6">
    <source>
        <dbReference type="SAM" id="Phobius"/>
    </source>
</evidence>
<dbReference type="EMBL" id="CAQQ02393316">
    <property type="status" value="NOT_ANNOTATED_CDS"/>
    <property type="molecule type" value="Genomic_DNA"/>
</dbReference>
<dbReference type="PROSITE" id="PS50850">
    <property type="entry name" value="MFS"/>
    <property type="match status" value="1"/>
</dbReference>
<dbReference type="STRING" id="36166.T1GJ92"/>
<protein>
    <recommendedName>
        <fullName evidence="7">Major facilitator superfamily (MFS) profile domain-containing protein</fullName>
    </recommendedName>
</protein>
<dbReference type="InterPro" id="IPR036259">
    <property type="entry name" value="MFS_trans_sf"/>
</dbReference>
<dbReference type="GO" id="GO:0016020">
    <property type="term" value="C:membrane"/>
    <property type="evidence" value="ECO:0007669"/>
    <property type="project" value="UniProtKB-SubCell"/>
</dbReference>
<dbReference type="InterPro" id="IPR011701">
    <property type="entry name" value="MFS"/>
</dbReference>
<keyword evidence="4 6" id="KW-1133">Transmembrane helix</keyword>
<feature type="transmembrane region" description="Helical" evidence="6">
    <location>
        <begin position="72"/>
        <end position="92"/>
    </location>
</feature>
<evidence type="ECO:0000313" key="9">
    <source>
        <dbReference type="Proteomes" id="UP000015102"/>
    </source>
</evidence>
<evidence type="ECO:0000256" key="1">
    <source>
        <dbReference type="ARBA" id="ARBA00004141"/>
    </source>
</evidence>
<dbReference type="PANTHER" id="PTHR23511:SF35">
    <property type="entry name" value="MAJOR FACILITATOR SUPERFAMILY (MFS) PROFILE DOMAIN-CONTAINING PROTEIN"/>
    <property type="match status" value="1"/>
</dbReference>
<evidence type="ECO:0000313" key="8">
    <source>
        <dbReference type="EnsemblMetazoa" id="MESCA003536-PA"/>
    </source>
</evidence>
<organism evidence="8 9">
    <name type="scientific">Megaselia scalaris</name>
    <name type="common">Humpbacked fly</name>
    <name type="synonym">Phora scalaris</name>
    <dbReference type="NCBI Taxonomy" id="36166"/>
    <lineage>
        <taxon>Eukaryota</taxon>
        <taxon>Metazoa</taxon>
        <taxon>Ecdysozoa</taxon>
        <taxon>Arthropoda</taxon>
        <taxon>Hexapoda</taxon>
        <taxon>Insecta</taxon>
        <taxon>Pterygota</taxon>
        <taxon>Neoptera</taxon>
        <taxon>Endopterygota</taxon>
        <taxon>Diptera</taxon>
        <taxon>Brachycera</taxon>
        <taxon>Muscomorpha</taxon>
        <taxon>Platypezoidea</taxon>
        <taxon>Phoridae</taxon>
        <taxon>Megaseliini</taxon>
        <taxon>Megaselia</taxon>
    </lineage>
</organism>
<name>T1GJ92_MEGSC</name>
<reference evidence="8" key="2">
    <citation type="submission" date="2015-06" db="UniProtKB">
        <authorList>
            <consortium name="EnsemblMetazoa"/>
        </authorList>
    </citation>
    <scope>IDENTIFICATION</scope>
</reference>
<comment type="subcellular location">
    <subcellularLocation>
        <location evidence="1">Membrane</location>
        <topology evidence="1">Multi-pass membrane protein</topology>
    </subcellularLocation>
</comment>